<reference evidence="3 4" key="1">
    <citation type="submission" date="2022-12" db="EMBL/GenBank/DDBJ databases">
        <title>Genomic features and morphological characterization of a novel Knufia sp. strain isolated from spacecraft assembly facility.</title>
        <authorList>
            <person name="Teixeira M."/>
            <person name="Chander A.M."/>
            <person name="Stajich J.E."/>
            <person name="Venkateswaran K."/>
        </authorList>
    </citation>
    <scope>NUCLEOTIDE SEQUENCE [LARGE SCALE GENOMIC DNA]</scope>
    <source>
        <strain evidence="3 4">FJI-L2-BK-P2</strain>
    </source>
</reference>
<evidence type="ECO:0000256" key="1">
    <source>
        <dbReference type="SAM" id="Coils"/>
    </source>
</evidence>
<evidence type="ECO:0000313" key="4">
    <source>
        <dbReference type="Proteomes" id="UP001316803"/>
    </source>
</evidence>
<dbReference type="EMBL" id="JAKLMC020000016">
    <property type="protein sequence ID" value="KAK5952282.1"/>
    <property type="molecule type" value="Genomic_DNA"/>
</dbReference>
<accession>A0AAN8ILL3</accession>
<sequence>MPVSIAALAEEHANVIHNMHQQSNVLEDIHSTLNDSYLNLRSQYEDLRKQCIALEQERTERESLTEKLKRERDSLLAERAKRVAEDEGKIRAAQEAAFAFNAQMTSIAQPDEEIRKKLASIQSQWAGFAKEWASKDITKLYTEGDTHFLKVMTQPYIAASERNANDGLFSKAILPSSGRLLLQAELSHFICWNLISTPFFSFHGILADRKTKTEEMNSSALVLESICQEIINDDPAAGHAWRAQTVGLFGVPRDHQNQTSAQRASAKRREDRYEELVDEFDKGRSSCLYRACSHADYFRRRTSLKNLLHDTGEYLTQLWMQKVHIATLDLPELGHSPFRIGAEEYEPHNRLKLDDEKTDTSLDGWPIQMVVQPAIVACGNEQGADYAKLKKIWARAIVWVSSGGRSDPVRPPLKPAEQTSVGLHIMNVAQRSQSPQHYDMVTSNSLPIQVPGSDEQAESTMASVKRKPQPTGRRSIDGGSRSSLPQDPNGRPQLNRAPTNPDMGWDPATNGQLMQRSFAGVPQHITRTPMGPTLRGGDNSSKRSKSSQNWFSGKISNSRKQSSALGFS</sequence>
<dbReference type="AlphaFoldDB" id="A0AAN8ILL3"/>
<comment type="caution">
    <text evidence="3">The sequence shown here is derived from an EMBL/GenBank/DDBJ whole genome shotgun (WGS) entry which is preliminary data.</text>
</comment>
<name>A0AAN8ILL3_9EURO</name>
<dbReference type="Proteomes" id="UP001316803">
    <property type="component" value="Unassembled WGS sequence"/>
</dbReference>
<evidence type="ECO:0000313" key="3">
    <source>
        <dbReference type="EMBL" id="KAK5952282.1"/>
    </source>
</evidence>
<keyword evidence="4" id="KW-1185">Reference proteome</keyword>
<proteinExistence type="predicted"/>
<protein>
    <submittedName>
        <fullName evidence="3">Uncharacterized protein</fullName>
    </submittedName>
</protein>
<feature type="coiled-coil region" evidence="1">
    <location>
        <begin position="30"/>
        <end position="74"/>
    </location>
</feature>
<organism evidence="3 4">
    <name type="scientific">Knufia fluminis</name>
    <dbReference type="NCBI Taxonomy" id="191047"/>
    <lineage>
        <taxon>Eukaryota</taxon>
        <taxon>Fungi</taxon>
        <taxon>Dikarya</taxon>
        <taxon>Ascomycota</taxon>
        <taxon>Pezizomycotina</taxon>
        <taxon>Eurotiomycetes</taxon>
        <taxon>Chaetothyriomycetidae</taxon>
        <taxon>Chaetothyriales</taxon>
        <taxon>Trichomeriaceae</taxon>
        <taxon>Knufia</taxon>
    </lineage>
</organism>
<evidence type="ECO:0000256" key="2">
    <source>
        <dbReference type="SAM" id="MobiDB-lite"/>
    </source>
</evidence>
<gene>
    <name evidence="3" type="ORF">OHC33_006755</name>
</gene>
<feature type="compositionally biased region" description="Polar residues" evidence="2">
    <location>
        <begin position="546"/>
        <end position="568"/>
    </location>
</feature>
<keyword evidence="1" id="KW-0175">Coiled coil</keyword>
<feature type="region of interest" description="Disordered" evidence="2">
    <location>
        <begin position="443"/>
        <end position="568"/>
    </location>
</feature>